<dbReference type="AlphaFoldDB" id="A0AAD9KPZ8"/>
<sequence>MADAEHQTAVMLDHVDENQLTVNSEMERPLMAVAEENVMEGETVNEDILQQALEVASQSFDQTVAYTTEDGITVAGAGSVANITSEVVGGTTYTYVSAVPTSETVDSMQEDDSIQTVCHIGPSDMLQEEMQEEEKDVNNDAENCSDTVYTAMEQQQESEPVCQPTVAVVSGTTGAAPLGSSLNPIRIIQQGSQYTSVQQLTPEQLEQIMQVVQQQQLAKSTQEGGGSSVLYNSETQTRIVYRVIYPSELHAKNSSTNANIVTTSSGQVRVAVPSQSVMIHHSKRPYRRRKHEDDDRVETPELSKEEKEARKKHRPRTRSGRVSRPPKHMVQDYKHIHPVDWDEDYDDSDGGYSDFKLSDEEDHERDKKDSNYSAYVPLSTGKPRNWKCEMCDKAYIGRAGLARHYRMKPSHGKLDTEPGETEGQTMATNGVDGGLSDSNSTQDSVCISSVTSTVAPSSATVTTATTTTGATTTPQLPKVALKMKQVYQQDNTPARRKARLKEFVKQCDDEELMEIVLPRLAKVITLWEFLMMKVEKGRPPKLHLADMYHEFEALHKQVKKMCDTQLKPSVASVDTNRDTTQPETVNSNQLQVTNEAIAQSLGLKLGVYDIQDRPLKEEPTFQYKFLTSDPANLYVNPSQNAKRTVQIVAQSQIIADARPSKRIKLDLAVAPSPVNAVQNVGAVAVQNVGEEGQVEEGVDTSLPPHLHGGGTQTPTLVSLETPPQLDANGDMHLEEEPLPPDSPTPQQPLTEPCGQPQTTVVSADQDKVTTNGGMDSGQIEFIDHEAPQHMLVQLAPADDEQEQNAEGVEEGQFMEGDPADGGLLQTGEEEEGETTQVLIEGDVAQLMEHAQVFQTEDGLLVIQAADGSLQIHGQNGQAIPMETVQALLGMDLESPAEQMDTVEQVQQLQ</sequence>
<dbReference type="PANTHER" id="PTHR16116:SF5">
    <property type="entry name" value="ZINC FINGER PROTEIN 839"/>
    <property type="match status" value="1"/>
</dbReference>
<organism evidence="4 5">
    <name type="scientific">Ridgeia piscesae</name>
    <name type="common">Tubeworm</name>
    <dbReference type="NCBI Taxonomy" id="27915"/>
    <lineage>
        <taxon>Eukaryota</taxon>
        <taxon>Metazoa</taxon>
        <taxon>Spiralia</taxon>
        <taxon>Lophotrochozoa</taxon>
        <taxon>Annelida</taxon>
        <taxon>Polychaeta</taxon>
        <taxon>Sedentaria</taxon>
        <taxon>Canalipalpata</taxon>
        <taxon>Sabellida</taxon>
        <taxon>Siboglinidae</taxon>
        <taxon>Ridgeia</taxon>
    </lineage>
</organism>
<gene>
    <name evidence="4" type="ORF">NP493_734g02051</name>
</gene>
<dbReference type="Proteomes" id="UP001209878">
    <property type="component" value="Unassembled WGS sequence"/>
</dbReference>
<feature type="region of interest" description="Disordered" evidence="2">
    <location>
        <begin position="692"/>
        <end position="774"/>
    </location>
</feature>
<feature type="compositionally biased region" description="Basic residues" evidence="2">
    <location>
        <begin position="310"/>
        <end position="327"/>
    </location>
</feature>
<feature type="compositionally biased region" description="Basic and acidic residues" evidence="2">
    <location>
        <begin position="329"/>
        <end position="340"/>
    </location>
</feature>
<keyword evidence="1" id="KW-0863">Zinc-finger</keyword>
<keyword evidence="1" id="KW-0479">Metal-binding</keyword>
<evidence type="ECO:0000256" key="1">
    <source>
        <dbReference type="PROSITE-ProRule" id="PRU00042"/>
    </source>
</evidence>
<name>A0AAD9KPZ8_RIDPI</name>
<dbReference type="InterPro" id="IPR013087">
    <property type="entry name" value="Znf_C2H2_type"/>
</dbReference>
<comment type="caution">
    <text evidence="4">The sequence shown here is derived from an EMBL/GenBank/DDBJ whole genome shotgun (WGS) entry which is preliminary data.</text>
</comment>
<evidence type="ECO:0000256" key="2">
    <source>
        <dbReference type="SAM" id="MobiDB-lite"/>
    </source>
</evidence>
<dbReference type="InterPro" id="IPR039946">
    <property type="entry name" value="ZN839"/>
</dbReference>
<dbReference type="InterPro" id="IPR031885">
    <property type="entry name" value="DUF4764"/>
</dbReference>
<reference evidence="4" key="1">
    <citation type="journal article" date="2023" name="Mol. Biol. Evol.">
        <title>Third-Generation Sequencing Reveals the Adaptive Role of the Epigenome in Three Deep-Sea Polychaetes.</title>
        <authorList>
            <person name="Perez M."/>
            <person name="Aroh O."/>
            <person name="Sun Y."/>
            <person name="Lan Y."/>
            <person name="Juniper S.K."/>
            <person name="Young C.R."/>
            <person name="Angers B."/>
            <person name="Qian P.Y."/>
        </authorList>
    </citation>
    <scope>NUCLEOTIDE SEQUENCE</scope>
    <source>
        <strain evidence="4">R07B-5</strain>
    </source>
</reference>
<evidence type="ECO:0000313" key="5">
    <source>
        <dbReference type="Proteomes" id="UP001209878"/>
    </source>
</evidence>
<dbReference type="GO" id="GO:0008270">
    <property type="term" value="F:zinc ion binding"/>
    <property type="evidence" value="ECO:0007669"/>
    <property type="project" value="UniProtKB-KW"/>
</dbReference>
<dbReference type="PROSITE" id="PS50157">
    <property type="entry name" value="ZINC_FINGER_C2H2_2"/>
    <property type="match status" value="1"/>
</dbReference>
<feature type="compositionally biased region" description="Basic and acidic residues" evidence="2">
    <location>
        <begin position="291"/>
        <end position="309"/>
    </location>
</feature>
<feature type="domain" description="C2H2-type" evidence="3">
    <location>
        <begin position="386"/>
        <end position="411"/>
    </location>
</feature>
<keyword evidence="1" id="KW-0862">Zinc</keyword>
<dbReference type="Pfam" id="PF15961">
    <property type="entry name" value="DUF4764"/>
    <property type="match status" value="2"/>
</dbReference>
<feature type="compositionally biased region" description="Basic residues" evidence="2">
    <location>
        <begin position="280"/>
        <end position="290"/>
    </location>
</feature>
<feature type="compositionally biased region" description="Polar residues" evidence="2">
    <location>
        <begin position="755"/>
        <end position="773"/>
    </location>
</feature>
<dbReference type="EMBL" id="JAODUO010000732">
    <property type="protein sequence ID" value="KAK2175411.1"/>
    <property type="molecule type" value="Genomic_DNA"/>
</dbReference>
<proteinExistence type="predicted"/>
<feature type="region of interest" description="Disordered" evidence="2">
    <location>
        <begin position="271"/>
        <end position="347"/>
    </location>
</feature>
<evidence type="ECO:0000259" key="3">
    <source>
        <dbReference type="PROSITE" id="PS50157"/>
    </source>
</evidence>
<accession>A0AAD9KPZ8</accession>
<evidence type="ECO:0000313" key="4">
    <source>
        <dbReference type="EMBL" id="KAK2175411.1"/>
    </source>
</evidence>
<protein>
    <recommendedName>
        <fullName evidence="3">C2H2-type domain-containing protein</fullName>
    </recommendedName>
</protein>
<dbReference type="PANTHER" id="PTHR16116">
    <property type="entry name" value="ZINC FINGER PROTEIN 839"/>
    <property type="match status" value="1"/>
</dbReference>
<keyword evidence="5" id="KW-1185">Reference proteome</keyword>